<dbReference type="PANTHER" id="PTHR43163:SF6">
    <property type="entry name" value="DIPEPTIDE TRANSPORT SYSTEM PERMEASE PROTEIN DPPB-RELATED"/>
    <property type="match status" value="1"/>
</dbReference>
<feature type="domain" description="ABC transmembrane type-1" evidence="10">
    <location>
        <begin position="97"/>
        <end position="308"/>
    </location>
</feature>
<keyword evidence="7" id="KW-0921">Nickel transport</keyword>
<feature type="transmembrane region" description="Helical" evidence="9">
    <location>
        <begin position="289"/>
        <end position="315"/>
    </location>
</feature>
<dbReference type="Proteomes" id="UP000017131">
    <property type="component" value="Unassembled WGS sequence"/>
</dbReference>
<keyword evidence="6 9" id="KW-1133">Transmembrane helix</keyword>
<dbReference type="CDD" id="cd06261">
    <property type="entry name" value="TM_PBP2"/>
    <property type="match status" value="1"/>
</dbReference>
<comment type="caution">
    <text evidence="11">The sequence shown here is derived from an EMBL/GenBank/DDBJ whole genome shotgun (WGS) entry which is preliminary data.</text>
</comment>
<dbReference type="InterPro" id="IPR000515">
    <property type="entry name" value="MetI-like"/>
</dbReference>
<accession>A0ABN0PC61</accession>
<evidence type="ECO:0000256" key="5">
    <source>
        <dbReference type="ARBA" id="ARBA00022692"/>
    </source>
</evidence>
<feature type="transmembrane region" description="Helical" evidence="9">
    <location>
        <begin position="136"/>
        <end position="158"/>
    </location>
</feature>
<keyword evidence="8 9" id="KW-0472">Membrane</keyword>
<protein>
    <submittedName>
        <fullName evidence="11">Peptide ABC transporter permease</fullName>
    </submittedName>
</protein>
<evidence type="ECO:0000313" key="12">
    <source>
        <dbReference type="Proteomes" id="UP000017131"/>
    </source>
</evidence>
<feature type="transmembrane region" description="Helical" evidence="9">
    <location>
        <begin position="9"/>
        <end position="27"/>
    </location>
</feature>
<dbReference type="PANTHER" id="PTHR43163">
    <property type="entry name" value="DIPEPTIDE TRANSPORT SYSTEM PERMEASE PROTEIN DPPB-RELATED"/>
    <property type="match status" value="1"/>
</dbReference>
<keyword evidence="4" id="KW-0533">Nickel</keyword>
<feature type="transmembrane region" description="Helical" evidence="9">
    <location>
        <begin position="244"/>
        <end position="269"/>
    </location>
</feature>
<evidence type="ECO:0000256" key="7">
    <source>
        <dbReference type="ARBA" id="ARBA00023112"/>
    </source>
</evidence>
<sequence length="322" mass="36076">MIQLIVRRLLLMIPLLFLISIVIFGIAKMQPGDAFTGSVTSTDSSASKYIEQQRKKLGYDQPIHVQYMKWAEKIAQGDLGESVRFKRPVLDLIKERMPNTITLGTLSLIFTYILAFPLGIVSGRKPYSPLDYSIQIANYFLLALPSFVAGVFAIYLFAFQLNWFPFQGSVTIGLEEGTFPYYMSKIYHALLPALILGIMSTAGYVQFLRNDIIENSRKDYVRTARSNGISENKIYNKHILRNSVIPIVTFFGGDVLSIFGGAVITETIFSYPGIGKLLIEAISGKDYPLMMALLLFFAFLGLLANLISDITYSIVDPRIKSN</sequence>
<dbReference type="Gene3D" id="1.10.3720.10">
    <property type="entry name" value="MetI-like"/>
    <property type="match status" value="1"/>
</dbReference>
<evidence type="ECO:0000256" key="6">
    <source>
        <dbReference type="ARBA" id="ARBA00022989"/>
    </source>
</evidence>
<evidence type="ECO:0000256" key="9">
    <source>
        <dbReference type="RuleBase" id="RU363032"/>
    </source>
</evidence>
<dbReference type="RefSeq" id="WP_002480744.1">
    <property type="nucleotide sequence ID" value="NZ_AXDY01000006.1"/>
</dbReference>
<keyword evidence="5 9" id="KW-0812">Transmembrane</keyword>
<dbReference type="SUPFAM" id="SSF161098">
    <property type="entry name" value="MetI-like"/>
    <property type="match status" value="1"/>
</dbReference>
<feature type="transmembrane region" description="Helical" evidence="9">
    <location>
        <begin position="101"/>
        <end position="124"/>
    </location>
</feature>
<dbReference type="InterPro" id="IPR045621">
    <property type="entry name" value="BPD_transp_1_N"/>
</dbReference>
<evidence type="ECO:0000256" key="3">
    <source>
        <dbReference type="ARBA" id="ARBA00022475"/>
    </source>
</evidence>
<evidence type="ECO:0000256" key="2">
    <source>
        <dbReference type="ARBA" id="ARBA00022448"/>
    </source>
</evidence>
<evidence type="ECO:0000313" key="11">
    <source>
        <dbReference type="EMBL" id="ERS93158.1"/>
    </source>
</evidence>
<evidence type="ECO:0000256" key="1">
    <source>
        <dbReference type="ARBA" id="ARBA00004651"/>
    </source>
</evidence>
<keyword evidence="3" id="KW-1003">Cell membrane</keyword>
<reference evidence="11 12" key="1">
    <citation type="journal article" date="2013" name="Genome Announc.">
        <title>Draft Genome Sequence of Staphylococcus simulans UMC-CNS-990, Isolated from a Case of Chronic Bovine Mastitis.</title>
        <authorList>
            <person name="Calcutt M.J."/>
            <person name="Foecking M.F."/>
            <person name="Hsieh H.Y."/>
            <person name="Perry J."/>
            <person name="Stewart G.C."/>
            <person name="Middleton J.R."/>
        </authorList>
    </citation>
    <scope>NUCLEOTIDE SEQUENCE [LARGE SCALE GENOMIC DNA]</scope>
    <source>
        <strain evidence="11 12">UMC-CNS-990</strain>
    </source>
</reference>
<keyword evidence="7" id="KW-0406">Ion transport</keyword>
<dbReference type="EMBL" id="AXDY01000006">
    <property type="protein sequence ID" value="ERS93158.1"/>
    <property type="molecule type" value="Genomic_DNA"/>
</dbReference>
<keyword evidence="2 9" id="KW-0813">Transport</keyword>
<dbReference type="NCBIfam" id="NF045472">
    <property type="entry name" value="Opp4B"/>
    <property type="match status" value="1"/>
</dbReference>
<dbReference type="Pfam" id="PF00528">
    <property type="entry name" value="BPD_transp_1"/>
    <property type="match status" value="1"/>
</dbReference>
<evidence type="ECO:0000256" key="8">
    <source>
        <dbReference type="ARBA" id="ARBA00023136"/>
    </source>
</evidence>
<evidence type="ECO:0000256" key="4">
    <source>
        <dbReference type="ARBA" id="ARBA00022596"/>
    </source>
</evidence>
<gene>
    <name evidence="11" type="ORF">SSIM_07695</name>
</gene>
<organism evidence="11 12">
    <name type="scientific">Staphylococcus simulans UMC-CNS-990</name>
    <dbReference type="NCBI Taxonomy" id="1405498"/>
    <lineage>
        <taxon>Bacteria</taxon>
        <taxon>Bacillati</taxon>
        <taxon>Bacillota</taxon>
        <taxon>Bacilli</taxon>
        <taxon>Bacillales</taxon>
        <taxon>Staphylococcaceae</taxon>
        <taxon>Staphylococcus</taxon>
    </lineage>
</organism>
<proteinExistence type="inferred from homology"/>
<dbReference type="Pfam" id="PF19300">
    <property type="entry name" value="BPD_transp_1_N"/>
    <property type="match status" value="1"/>
</dbReference>
<dbReference type="InterPro" id="IPR035906">
    <property type="entry name" value="MetI-like_sf"/>
</dbReference>
<comment type="subcellular location">
    <subcellularLocation>
        <location evidence="1 9">Cell membrane</location>
        <topology evidence="1 9">Multi-pass membrane protein</topology>
    </subcellularLocation>
</comment>
<comment type="similarity">
    <text evidence="9">Belongs to the binding-protein-dependent transport system permease family.</text>
</comment>
<dbReference type="PROSITE" id="PS50928">
    <property type="entry name" value="ABC_TM1"/>
    <property type="match status" value="1"/>
</dbReference>
<name>A0ABN0PC61_STASI</name>
<feature type="transmembrane region" description="Helical" evidence="9">
    <location>
        <begin position="186"/>
        <end position="208"/>
    </location>
</feature>
<keyword evidence="12" id="KW-1185">Reference proteome</keyword>
<evidence type="ECO:0000259" key="10">
    <source>
        <dbReference type="PROSITE" id="PS50928"/>
    </source>
</evidence>